<dbReference type="Proteomes" id="UP000015453">
    <property type="component" value="Unassembled WGS sequence"/>
</dbReference>
<dbReference type="OrthoDB" id="1927559at2759"/>
<evidence type="ECO:0000256" key="1">
    <source>
        <dbReference type="ARBA" id="ARBA00004123"/>
    </source>
</evidence>
<protein>
    <recommendedName>
        <fullName evidence="6">WPP domain-containing protein</fullName>
    </recommendedName>
</protein>
<evidence type="ECO:0000313" key="7">
    <source>
        <dbReference type="EMBL" id="EPS64165.1"/>
    </source>
</evidence>
<dbReference type="AlphaFoldDB" id="S8CBC8"/>
<gene>
    <name evidence="7" type="ORF">M569_10622</name>
</gene>
<feature type="domain" description="WPP" evidence="6">
    <location>
        <begin position="30"/>
        <end position="119"/>
    </location>
</feature>
<name>S8CBC8_9LAMI</name>
<accession>S8CBC8</accession>
<organism evidence="7 8">
    <name type="scientific">Genlisea aurea</name>
    <dbReference type="NCBI Taxonomy" id="192259"/>
    <lineage>
        <taxon>Eukaryota</taxon>
        <taxon>Viridiplantae</taxon>
        <taxon>Streptophyta</taxon>
        <taxon>Embryophyta</taxon>
        <taxon>Tracheophyta</taxon>
        <taxon>Spermatophyta</taxon>
        <taxon>Magnoliopsida</taxon>
        <taxon>eudicotyledons</taxon>
        <taxon>Gunneridae</taxon>
        <taxon>Pentapetalae</taxon>
        <taxon>asterids</taxon>
        <taxon>lamiids</taxon>
        <taxon>Lamiales</taxon>
        <taxon>Lentibulariaceae</taxon>
        <taxon>Genlisea</taxon>
    </lineage>
</organism>
<evidence type="ECO:0000313" key="8">
    <source>
        <dbReference type="Proteomes" id="UP000015453"/>
    </source>
</evidence>
<feature type="region of interest" description="Disordered" evidence="5">
    <location>
        <begin position="1"/>
        <end position="35"/>
    </location>
</feature>
<dbReference type="InterPro" id="IPR038214">
    <property type="entry name" value="WPP_sf"/>
</dbReference>
<evidence type="ECO:0000256" key="3">
    <source>
        <dbReference type="ARBA" id="ARBA00022490"/>
    </source>
</evidence>
<dbReference type="InterPro" id="IPR044692">
    <property type="entry name" value="WPP1/2/3"/>
</dbReference>
<evidence type="ECO:0000256" key="4">
    <source>
        <dbReference type="ARBA" id="ARBA00023242"/>
    </source>
</evidence>
<keyword evidence="4" id="KW-0539">Nucleus</keyword>
<dbReference type="GO" id="GO:0005634">
    <property type="term" value="C:nucleus"/>
    <property type="evidence" value="ECO:0007669"/>
    <property type="project" value="UniProtKB-SubCell"/>
</dbReference>
<dbReference type="GO" id="GO:0000278">
    <property type="term" value="P:mitotic cell cycle"/>
    <property type="evidence" value="ECO:0007669"/>
    <property type="project" value="InterPro"/>
</dbReference>
<evidence type="ECO:0000256" key="2">
    <source>
        <dbReference type="ARBA" id="ARBA00004496"/>
    </source>
</evidence>
<evidence type="ECO:0000256" key="5">
    <source>
        <dbReference type="SAM" id="MobiDB-lite"/>
    </source>
</evidence>
<proteinExistence type="predicted"/>
<reference evidence="7 8" key="1">
    <citation type="journal article" date="2013" name="BMC Genomics">
        <title>The miniature genome of a carnivorous plant Genlisea aurea contains a low number of genes and short non-coding sequences.</title>
        <authorList>
            <person name="Leushkin E.V."/>
            <person name="Sutormin R.A."/>
            <person name="Nabieva E.R."/>
            <person name="Penin A.A."/>
            <person name="Kondrashov A.S."/>
            <person name="Logacheva M.D."/>
        </authorList>
    </citation>
    <scope>NUCLEOTIDE SEQUENCE [LARGE SCALE GENOMIC DNA]</scope>
</reference>
<feature type="region of interest" description="Disordered" evidence="5">
    <location>
        <begin position="116"/>
        <end position="142"/>
    </location>
</feature>
<feature type="compositionally biased region" description="Low complexity" evidence="5">
    <location>
        <begin position="117"/>
        <end position="132"/>
    </location>
</feature>
<sequence length="142" mass="14818">MAAADKSPPERMKTESTTTAAAEKHSGISSFGIWPPTNATRDGVRNLLIETLTSSSILPARRYSGDEAISAAKVIEKEAFDVAAILPAADHDAFAILQAYSKQISLRIVDKVKARSGKTTAGPAPAPANGPTRKIGNTAVSS</sequence>
<comment type="caution">
    <text evidence="7">The sequence shown here is derived from an EMBL/GenBank/DDBJ whole genome shotgun (WGS) entry which is preliminary data.</text>
</comment>
<dbReference type="InterPro" id="IPR025265">
    <property type="entry name" value="WPP_dom"/>
</dbReference>
<evidence type="ECO:0000259" key="6">
    <source>
        <dbReference type="Pfam" id="PF13943"/>
    </source>
</evidence>
<dbReference type="GO" id="GO:0048527">
    <property type="term" value="P:lateral root development"/>
    <property type="evidence" value="ECO:0007669"/>
    <property type="project" value="InterPro"/>
</dbReference>
<dbReference type="Pfam" id="PF13943">
    <property type="entry name" value="WPP"/>
    <property type="match status" value="1"/>
</dbReference>
<dbReference type="GO" id="GO:0005737">
    <property type="term" value="C:cytoplasm"/>
    <property type="evidence" value="ECO:0007669"/>
    <property type="project" value="UniProtKB-SubCell"/>
</dbReference>
<dbReference type="PANTHER" id="PTHR34362">
    <property type="entry name" value="WPP DOMAIN-CONTAINING PROTEIN 1-RELATED"/>
    <property type="match status" value="1"/>
</dbReference>
<dbReference type="Gene3D" id="1.10.246.200">
    <property type="entry name" value="WPP domain"/>
    <property type="match status" value="1"/>
</dbReference>
<dbReference type="EMBL" id="AUSU01005006">
    <property type="protein sequence ID" value="EPS64165.1"/>
    <property type="molecule type" value="Genomic_DNA"/>
</dbReference>
<keyword evidence="3" id="KW-0963">Cytoplasm</keyword>
<dbReference type="PANTHER" id="PTHR34362:SF1">
    <property type="entry name" value="WPP DOMAIN-CONTAINING PROTEIN 1-RELATED"/>
    <property type="match status" value="1"/>
</dbReference>
<keyword evidence="8" id="KW-1185">Reference proteome</keyword>
<comment type="subcellular location">
    <subcellularLocation>
        <location evidence="2">Cytoplasm</location>
    </subcellularLocation>
    <subcellularLocation>
        <location evidence="1">Nucleus</location>
    </subcellularLocation>
</comment>